<dbReference type="InterPro" id="IPR010982">
    <property type="entry name" value="Lambda_DNA-bd_dom_sf"/>
</dbReference>
<accession>A0A5M9HFW3</accession>
<gene>
    <name evidence="3" type="ORF">F1649_02500</name>
</gene>
<evidence type="ECO:0000313" key="3">
    <source>
        <dbReference type="EMBL" id="KAA8485886.1"/>
    </source>
</evidence>
<dbReference type="CDD" id="cd00093">
    <property type="entry name" value="HTH_XRE"/>
    <property type="match status" value="1"/>
</dbReference>
<keyword evidence="1" id="KW-0175">Coiled coil</keyword>
<dbReference type="RefSeq" id="WP_141816740.1">
    <property type="nucleotide sequence ID" value="NZ_VFPL01000002.1"/>
</dbReference>
<dbReference type="OrthoDB" id="672730at2"/>
<evidence type="ECO:0000256" key="1">
    <source>
        <dbReference type="SAM" id="Coils"/>
    </source>
</evidence>
<keyword evidence="4" id="KW-1185">Reference proteome</keyword>
<dbReference type="InterPro" id="IPR039060">
    <property type="entry name" value="Antitox_HigA"/>
</dbReference>
<dbReference type="PROSITE" id="PS50943">
    <property type="entry name" value="HTH_CROC1"/>
    <property type="match status" value="1"/>
</dbReference>
<dbReference type="Proteomes" id="UP000322918">
    <property type="component" value="Unassembled WGS sequence"/>
</dbReference>
<dbReference type="PANTHER" id="PTHR40455">
    <property type="entry name" value="ANTITOXIN HIGA"/>
    <property type="match status" value="1"/>
</dbReference>
<sequence length="144" mass="16585">MEATTLKYTVIKDKSQYDQYCRQLEELLEGEQNEAVQDEIDLLTLLIEKFDEAHNTFTESDPIALLRSFMADRDLKSQHLVEILGVSKGYVSDILNYKKGLSKEVIRKLADYFKVRQEAFNRHYKLIPSTDTYTGNLGVANTAK</sequence>
<feature type="domain" description="HTH cro/C1-type" evidence="2">
    <location>
        <begin position="66"/>
        <end position="120"/>
    </location>
</feature>
<reference evidence="3 4" key="1">
    <citation type="submission" date="2019-09" db="EMBL/GenBank/DDBJ databases">
        <title>Pararcticibacter amylolyticus gen. nov., sp. nov., isolated from a rottenly hemp rope, and reclassification of Pedobacter tournemirensis as Pararcticibacter tournemirensis comb. nov.</title>
        <authorList>
            <person name="Cai Y."/>
        </authorList>
    </citation>
    <scope>NUCLEOTIDE SEQUENCE [LARGE SCALE GENOMIC DNA]</scope>
    <source>
        <strain evidence="3 4">TF5-37.2-LB10</strain>
    </source>
</reference>
<dbReference type="Gene3D" id="1.10.260.40">
    <property type="entry name" value="lambda repressor-like DNA-binding domains"/>
    <property type="match status" value="1"/>
</dbReference>
<dbReference type="SUPFAM" id="SSF47413">
    <property type="entry name" value="lambda repressor-like DNA-binding domains"/>
    <property type="match status" value="1"/>
</dbReference>
<dbReference type="SMART" id="SM00530">
    <property type="entry name" value="HTH_XRE"/>
    <property type="match status" value="1"/>
</dbReference>
<dbReference type="PANTHER" id="PTHR40455:SF1">
    <property type="entry name" value="ANTITOXIN HIGA"/>
    <property type="match status" value="1"/>
</dbReference>
<evidence type="ECO:0000259" key="2">
    <source>
        <dbReference type="PROSITE" id="PS50943"/>
    </source>
</evidence>
<evidence type="ECO:0000313" key="4">
    <source>
        <dbReference type="Proteomes" id="UP000322918"/>
    </source>
</evidence>
<comment type="caution">
    <text evidence="3">The sequence shown here is derived from an EMBL/GenBank/DDBJ whole genome shotgun (WGS) entry which is preliminary data.</text>
</comment>
<dbReference type="GO" id="GO:0001046">
    <property type="term" value="F:core promoter sequence-specific DNA binding"/>
    <property type="evidence" value="ECO:0007669"/>
    <property type="project" value="TreeGrafter"/>
</dbReference>
<dbReference type="AlphaFoldDB" id="A0A5M9HFW3"/>
<dbReference type="Pfam" id="PF13443">
    <property type="entry name" value="HTH_26"/>
    <property type="match status" value="1"/>
</dbReference>
<feature type="coiled-coil region" evidence="1">
    <location>
        <begin position="14"/>
        <end position="41"/>
    </location>
</feature>
<protein>
    <submittedName>
        <fullName evidence="3">Helix-turn-helix domain-containing protein</fullName>
    </submittedName>
</protein>
<organism evidence="3 4">
    <name type="scientific">Arcticibacter tournemirensis</name>
    <dbReference type="NCBI Taxonomy" id="699437"/>
    <lineage>
        <taxon>Bacteria</taxon>
        <taxon>Pseudomonadati</taxon>
        <taxon>Bacteroidota</taxon>
        <taxon>Sphingobacteriia</taxon>
        <taxon>Sphingobacteriales</taxon>
        <taxon>Sphingobacteriaceae</taxon>
        <taxon>Arcticibacter</taxon>
    </lineage>
</organism>
<proteinExistence type="predicted"/>
<dbReference type="InterPro" id="IPR001387">
    <property type="entry name" value="Cro/C1-type_HTH"/>
</dbReference>
<dbReference type="EMBL" id="VWNE01000003">
    <property type="protein sequence ID" value="KAA8485886.1"/>
    <property type="molecule type" value="Genomic_DNA"/>
</dbReference>
<name>A0A5M9HFW3_9SPHI</name>
<dbReference type="GO" id="GO:0006355">
    <property type="term" value="P:regulation of DNA-templated transcription"/>
    <property type="evidence" value="ECO:0007669"/>
    <property type="project" value="InterPro"/>
</dbReference>